<dbReference type="AlphaFoldDB" id="A0A8H3WA41"/>
<accession>A0A8H3WA41</accession>
<protein>
    <submittedName>
        <fullName evidence="1">Uncharacterized protein</fullName>
    </submittedName>
</protein>
<proteinExistence type="predicted"/>
<gene>
    <name evidence="1" type="ORF">GQ607_010268</name>
</gene>
<evidence type="ECO:0000313" key="1">
    <source>
        <dbReference type="EMBL" id="KAF0322605.1"/>
    </source>
</evidence>
<reference evidence="1 2" key="1">
    <citation type="submission" date="2019-12" db="EMBL/GenBank/DDBJ databases">
        <title>A genome sequence resource for the geographically widespread anthracnose pathogen Colletotrichum asianum.</title>
        <authorList>
            <person name="Meng Y."/>
        </authorList>
    </citation>
    <scope>NUCLEOTIDE SEQUENCE [LARGE SCALE GENOMIC DNA]</scope>
    <source>
        <strain evidence="1 2">ICMP 18580</strain>
    </source>
</reference>
<dbReference type="Proteomes" id="UP000434172">
    <property type="component" value="Unassembled WGS sequence"/>
</dbReference>
<comment type="caution">
    <text evidence="1">The sequence shown here is derived from an EMBL/GenBank/DDBJ whole genome shotgun (WGS) entry which is preliminary data.</text>
</comment>
<evidence type="ECO:0000313" key="2">
    <source>
        <dbReference type="Proteomes" id="UP000434172"/>
    </source>
</evidence>
<dbReference type="EMBL" id="WOWK01000060">
    <property type="protein sequence ID" value="KAF0322605.1"/>
    <property type="molecule type" value="Genomic_DNA"/>
</dbReference>
<keyword evidence="2" id="KW-1185">Reference proteome</keyword>
<organism evidence="1 2">
    <name type="scientific">Colletotrichum asianum</name>
    <dbReference type="NCBI Taxonomy" id="702518"/>
    <lineage>
        <taxon>Eukaryota</taxon>
        <taxon>Fungi</taxon>
        <taxon>Dikarya</taxon>
        <taxon>Ascomycota</taxon>
        <taxon>Pezizomycotina</taxon>
        <taxon>Sordariomycetes</taxon>
        <taxon>Hypocreomycetidae</taxon>
        <taxon>Glomerellales</taxon>
        <taxon>Glomerellaceae</taxon>
        <taxon>Colletotrichum</taxon>
        <taxon>Colletotrichum gloeosporioides species complex</taxon>
    </lineage>
</organism>
<sequence>MHNPPCPASSPFTHYSARSAPFHCPSSPYPSILLFLTPTWNEPFLPSHVFALSSSRVPRPLPRRPCPCLYAILGPSLSSTLLPQLWHAPPPSPSPSPPLRPLPISSNAQHSAATWHCPNPGICSRHEPTAAATISLSSLFVAVWPPNG</sequence>
<name>A0A8H3WA41_9PEZI</name>